<dbReference type="GO" id="GO:0003964">
    <property type="term" value="F:RNA-directed DNA polymerase activity"/>
    <property type="evidence" value="ECO:0007669"/>
    <property type="project" value="UniProtKB-EC"/>
</dbReference>
<dbReference type="Proteomes" id="UP000028761">
    <property type="component" value="Chromosome 8"/>
</dbReference>
<dbReference type="Pfam" id="PF00078">
    <property type="entry name" value="RVT_1"/>
    <property type="match status" value="1"/>
</dbReference>
<protein>
    <recommendedName>
        <fullName evidence="1">RNA-directed DNA polymerase</fullName>
        <ecNumber evidence="1">2.7.7.49</ecNumber>
    </recommendedName>
</protein>
<dbReference type="AlphaFoldDB" id="A0A8I5MUI2"/>
<dbReference type="InterPro" id="IPR043502">
    <property type="entry name" value="DNA/RNA_pol_sf"/>
</dbReference>
<feature type="domain" description="Reverse transcriptase" evidence="2">
    <location>
        <begin position="70"/>
        <end position="345"/>
    </location>
</feature>
<evidence type="ECO:0000313" key="3">
    <source>
        <dbReference type="Ensembl" id="ENSPANP00000047802.1"/>
    </source>
</evidence>
<dbReference type="CDD" id="cd01650">
    <property type="entry name" value="RT_nLTR_like"/>
    <property type="match status" value="1"/>
</dbReference>
<reference evidence="3" key="2">
    <citation type="submission" date="2025-08" db="UniProtKB">
        <authorList>
            <consortium name="Ensembl"/>
        </authorList>
    </citation>
    <scope>IDENTIFICATION</scope>
</reference>
<dbReference type="InterPro" id="IPR000477">
    <property type="entry name" value="RT_dom"/>
</dbReference>
<dbReference type="Ensembl" id="ENSPANT00000079746.1">
    <property type="protein sequence ID" value="ENSPANP00000047802.1"/>
    <property type="gene ID" value="ENSPANG00000042935.1"/>
</dbReference>
<dbReference type="PROSITE" id="PS50878">
    <property type="entry name" value="RT_POL"/>
    <property type="match status" value="1"/>
</dbReference>
<dbReference type="GeneTree" id="ENSGT01150000286925"/>
<keyword evidence="4" id="KW-1185">Reference proteome</keyword>
<reference evidence="3" key="3">
    <citation type="submission" date="2025-09" db="UniProtKB">
        <authorList>
            <consortium name="Ensembl"/>
        </authorList>
    </citation>
    <scope>IDENTIFICATION</scope>
</reference>
<name>A0A8I5MUI2_PAPAN</name>
<dbReference type="PANTHER" id="PTHR19446">
    <property type="entry name" value="REVERSE TRANSCRIPTASES"/>
    <property type="match status" value="1"/>
</dbReference>
<dbReference type="OMA" id="TQRWFNI"/>
<reference evidence="3 4" key="1">
    <citation type="submission" date="2012-03" db="EMBL/GenBank/DDBJ databases">
        <title>Whole Genome Assembly of Papio anubis.</title>
        <authorList>
            <person name="Liu Y.L."/>
            <person name="Abraham K.A."/>
            <person name="Akbar H.A."/>
            <person name="Ali S.A."/>
            <person name="Anosike U.A."/>
            <person name="Aqrawi P.A."/>
            <person name="Arias F.A."/>
            <person name="Attaway T.A."/>
            <person name="Awwad R.A."/>
            <person name="Babu C.B."/>
            <person name="Bandaranaike D.B."/>
            <person name="Battles P.B."/>
            <person name="Bell A.B."/>
            <person name="Beltran B.B."/>
            <person name="Berhane-Mersha D.B."/>
            <person name="Bess C.B."/>
            <person name="Bickham C.B."/>
            <person name="Bolden T.B."/>
            <person name="Carter K.C."/>
            <person name="Chau D.C."/>
            <person name="Chavez A.C."/>
            <person name="Clerc-Blankenburg K.C."/>
            <person name="Coyle M.C."/>
            <person name="Dao M.D."/>
            <person name="Davila M.L.D."/>
            <person name="Davy-Carroll L.D."/>
            <person name="Denson S.D."/>
            <person name="Dinh H.D."/>
            <person name="Fernandez S.F."/>
            <person name="Fernando P.F."/>
            <person name="Forbes L.F."/>
            <person name="Francis C.F."/>
            <person name="Francisco L.F."/>
            <person name="Fu Q.F."/>
            <person name="Garcia-Iii R.G."/>
            <person name="Garrett T.G."/>
            <person name="Gross S.G."/>
            <person name="Gubbala S.G."/>
            <person name="Hirani K.H."/>
            <person name="Hogues M.H."/>
            <person name="Hollins B.H."/>
            <person name="Jackson L.J."/>
            <person name="Javaid M.J."/>
            <person name="Jhangiani S.J."/>
            <person name="Johnson A.J."/>
            <person name="Johnson B.J."/>
            <person name="Jones J.J."/>
            <person name="Joshi V.J."/>
            <person name="Kalu J.K."/>
            <person name="Khan N.K."/>
            <person name="Korchina V.K."/>
            <person name="Kovar C.K."/>
            <person name="Lago L.L."/>
            <person name="Lara F.L."/>
            <person name="Le T.-K.L."/>
            <person name="Lee S.L."/>
            <person name="Legall-Iii F.L."/>
            <person name="Lemon S.L."/>
            <person name="Liu J.L."/>
            <person name="Liu Y.-S.L."/>
            <person name="Liyanage D.L."/>
            <person name="Lopez J.L."/>
            <person name="Lorensuhewa L.L."/>
            <person name="Mata R.M."/>
            <person name="Mathew T.M."/>
            <person name="Mercado C.M."/>
            <person name="Mercado I.M."/>
            <person name="Morales K.M."/>
            <person name="Morgan M.M."/>
            <person name="Munidasa M.M."/>
            <person name="Ngo D.N."/>
            <person name="Nguyen L.N."/>
            <person name="Nguyen T.N."/>
            <person name="Nguyen N.N."/>
            <person name="Obregon M.O."/>
            <person name="Okwuonu G.O."/>
            <person name="Ongeri F.O."/>
            <person name="Onwere C.O."/>
            <person name="Osifeso I.O."/>
            <person name="Parra A.P."/>
            <person name="Patil S.P."/>
            <person name="Perez A.P."/>
            <person name="Perez Y.P."/>
            <person name="Pham C.P."/>
            <person name="Pu L.-L.P."/>
            <person name="Puazo M.P."/>
            <person name="Quiroz J.Q."/>
            <person name="Rouhana J.R."/>
            <person name="Ruiz M.R."/>
            <person name="Ruiz S.-J.R."/>
            <person name="Saada N.S."/>
            <person name="Santibanez J.S."/>
            <person name="Scheel M.S."/>
            <person name="Schneider B.S."/>
            <person name="Simmons D.S."/>
            <person name="Sisson I.S."/>
            <person name="Tang L.-Y.T."/>
            <person name="Thornton R.T."/>
            <person name="Tisius J.T."/>
            <person name="Toledanes G.T."/>
            <person name="Trejos Z.T."/>
            <person name="Usmani K.U."/>
            <person name="Varghese R.V."/>
            <person name="Vattathil S.V."/>
            <person name="Vee V.V."/>
            <person name="Walker D.W."/>
            <person name="Weissenberger G.W."/>
            <person name="White C.W."/>
            <person name="Williams A.W."/>
            <person name="Woodworth J.W."/>
            <person name="Wright R.W."/>
            <person name="Zhu Y.Z."/>
            <person name="Han Y.H."/>
            <person name="Newsham I.N."/>
            <person name="Nazareth L.N."/>
            <person name="Worley K.W."/>
            <person name="Muzny D.M."/>
            <person name="Rogers J.R."/>
            <person name="Gibbs R.G."/>
        </authorList>
    </citation>
    <scope>NUCLEOTIDE SEQUENCE [LARGE SCALE GENOMIC DNA]</scope>
</reference>
<evidence type="ECO:0000256" key="1">
    <source>
        <dbReference type="ARBA" id="ARBA00012493"/>
    </source>
</evidence>
<organism evidence="3 4">
    <name type="scientific">Papio anubis</name>
    <name type="common">Olive baboon</name>
    <dbReference type="NCBI Taxonomy" id="9555"/>
    <lineage>
        <taxon>Eukaryota</taxon>
        <taxon>Metazoa</taxon>
        <taxon>Chordata</taxon>
        <taxon>Craniata</taxon>
        <taxon>Vertebrata</taxon>
        <taxon>Euteleostomi</taxon>
        <taxon>Mammalia</taxon>
        <taxon>Eutheria</taxon>
        <taxon>Euarchontoglires</taxon>
        <taxon>Primates</taxon>
        <taxon>Haplorrhini</taxon>
        <taxon>Catarrhini</taxon>
        <taxon>Cercopithecidae</taxon>
        <taxon>Cercopithecinae</taxon>
        <taxon>Papio</taxon>
    </lineage>
</organism>
<proteinExistence type="predicted"/>
<accession>A0A8I5MUI2</accession>
<evidence type="ECO:0000259" key="2">
    <source>
        <dbReference type="PROSITE" id="PS50878"/>
    </source>
</evidence>
<evidence type="ECO:0000313" key="4">
    <source>
        <dbReference type="Proteomes" id="UP000028761"/>
    </source>
</evidence>
<dbReference type="EC" id="2.7.7.49" evidence="1"/>
<sequence length="781" mass="91371">MDNFLDTYTLPRLNQEEVESLNRPITVSEIEAIINSLPTRKSPGPDGFTAEFYQRYKEELEPFLLKLFQSIEKEGILPNSFYEANIILIPKPGRDTTKKENFRPISLMNIDAKILSKILANQIQQGIKKLIHHDQVGFIPGMQDWFNIRKSINVIRHINRTKDKNHMIISIDAEKAFDKIQQPFTLKTLNKFGIDGTYLKLIRAIYDKPTANIILNGQKLEAFPLKTGTRQECPLSPLLFNIVLEVLARAIRQEKEIKGIQSGKEEVILSLFADDMIVYLENPLVSAQNLLKLVSNFSKVSGYKINVQKSQAFLYTSNRQTESQIRNELPFTIASNRIKYLGIQLTRDVKDLFKENYKPLLSEIKEDTNKWKNRPFSWIGRINIVKMAILPKVIYRFNAIPIKLPMTFFTKLEKTALKFIWNQKRARIAKTILSQKNKAGGTTLPDFKLYYKVTVTKTAWYWYQNRDIDQWNRTEPSEITPHIYSHLIFDKPDKNKKWGKDSLFNQWCWENWLAISRKLKLDPFLTPYTKINSRWIKDLNVRPKTIKTLEENLGNTIQDIGMGKNFMSKTPKATVTKAKKDKWDLIKLKSFCTAKETTIRVSRQPTEWEKIFAIYSSDKGLISRTYKELKHIYKKKTNNPIKKWAKDINRHFSKEDMHTANRHMKKCLSSLAIREMQIKTTMRYHLTPVRMAIIKKSGNNWCWRGCGEIGTLLHCWWDCKLVQPLWKTVWRFLKDLELEVPYDPAIPLLGIYPKDCKSCCYKDTCTHMFIAALFTIAKTWN</sequence>
<dbReference type="SUPFAM" id="SSF56672">
    <property type="entry name" value="DNA/RNA polymerases"/>
    <property type="match status" value="1"/>
</dbReference>